<dbReference type="Gene3D" id="1.10.101.10">
    <property type="entry name" value="PGBD-like superfamily/PGBD"/>
    <property type="match status" value="1"/>
</dbReference>
<proteinExistence type="predicted"/>
<dbReference type="InterPro" id="IPR038765">
    <property type="entry name" value="Papain-like_cys_pep_sf"/>
</dbReference>
<dbReference type="Gene3D" id="3.90.1720.10">
    <property type="entry name" value="endopeptidase domain like (from Nostoc punctiforme)"/>
    <property type="match status" value="1"/>
</dbReference>
<gene>
    <name evidence="4" type="ORF">UFOVP27_47</name>
</gene>
<dbReference type="InterPro" id="IPR007921">
    <property type="entry name" value="CHAP_dom"/>
</dbReference>
<dbReference type="SUPFAM" id="SSF54001">
    <property type="entry name" value="Cysteine proteinases"/>
    <property type="match status" value="1"/>
</dbReference>
<dbReference type="InterPro" id="IPR036366">
    <property type="entry name" value="PGBDSf"/>
</dbReference>
<dbReference type="SUPFAM" id="SSF47090">
    <property type="entry name" value="PGBD-like"/>
    <property type="match status" value="1"/>
</dbReference>
<protein>
    <submittedName>
        <fullName evidence="4">CHAP domain containing protein</fullName>
    </submittedName>
</protein>
<feature type="domain" description="Peptidoglycan binding-like" evidence="2">
    <location>
        <begin position="222"/>
        <end position="277"/>
    </location>
</feature>
<sequence length="283" mass="29605">MSSGLDVVSIARKEVGYLEGPNNDNKYGKWYGLNHNPYCAMFVSWCFAQAGLSSIIAAATPKGFSYCPEGLSWFQKKSQVVDKYAGQPGDIVFFSWSGHTAEHVGIIVAASKDGITTIEGNTSPDHKTGSQVNGDGVYLRHRPYLNVMAIVRPKYLVTTKPASSLSQNKKVAGAVAGATALGGGGAAVINSNSTPATTKPTTTISAPAFPGTKSFVIGAKNQAVFIIEQGLVKLKLLTVANTTFDAATEAAVVAYQKKNPSLGKADGIVGPVTYAALVAEAKK</sequence>
<keyword evidence="1" id="KW-0929">Antimicrobial</keyword>
<dbReference type="Pfam" id="PF05257">
    <property type="entry name" value="CHAP"/>
    <property type="match status" value="1"/>
</dbReference>
<reference evidence="4" key="1">
    <citation type="submission" date="2020-04" db="EMBL/GenBank/DDBJ databases">
        <authorList>
            <person name="Chiriac C."/>
            <person name="Salcher M."/>
            <person name="Ghai R."/>
            <person name="Kavagutti S V."/>
        </authorList>
    </citation>
    <scope>NUCLEOTIDE SEQUENCE</scope>
</reference>
<organism evidence="4">
    <name type="scientific">uncultured Caudovirales phage</name>
    <dbReference type="NCBI Taxonomy" id="2100421"/>
    <lineage>
        <taxon>Viruses</taxon>
        <taxon>Duplodnaviria</taxon>
        <taxon>Heunggongvirae</taxon>
        <taxon>Uroviricota</taxon>
        <taxon>Caudoviricetes</taxon>
        <taxon>Peduoviridae</taxon>
        <taxon>Maltschvirus</taxon>
        <taxon>Maltschvirus maltsch</taxon>
    </lineage>
</organism>
<accession>A0A6J5KIX0</accession>
<dbReference type="InterPro" id="IPR002477">
    <property type="entry name" value="Peptidoglycan-bd-like"/>
</dbReference>
<dbReference type="Pfam" id="PF01471">
    <property type="entry name" value="PG_binding_1"/>
    <property type="match status" value="1"/>
</dbReference>
<dbReference type="GO" id="GO:0001897">
    <property type="term" value="P:symbiont-mediated cytolysis of host cell"/>
    <property type="evidence" value="ECO:0007669"/>
    <property type="project" value="UniProtKB-ARBA"/>
</dbReference>
<name>A0A6J5KIX0_9CAUD</name>
<dbReference type="InterPro" id="IPR036365">
    <property type="entry name" value="PGBD-like_sf"/>
</dbReference>
<evidence type="ECO:0000256" key="1">
    <source>
        <dbReference type="ARBA" id="ARBA00022529"/>
    </source>
</evidence>
<evidence type="ECO:0000313" key="4">
    <source>
        <dbReference type="EMBL" id="CAB4122064.1"/>
    </source>
</evidence>
<dbReference type="EMBL" id="LR796157">
    <property type="protein sequence ID" value="CAB4122064.1"/>
    <property type="molecule type" value="Genomic_DNA"/>
</dbReference>
<feature type="domain" description="Peptidase C51" evidence="3">
    <location>
        <begin position="35"/>
        <end position="121"/>
    </location>
</feature>
<evidence type="ECO:0000259" key="2">
    <source>
        <dbReference type="Pfam" id="PF01471"/>
    </source>
</evidence>
<evidence type="ECO:0000259" key="3">
    <source>
        <dbReference type="Pfam" id="PF05257"/>
    </source>
</evidence>